<gene>
    <name evidence="5" type="ORF">H9888_07255</name>
</gene>
<keyword evidence="3" id="KW-0862">Zinc</keyword>
<proteinExistence type="predicted"/>
<dbReference type="InterPro" id="IPR018163">
    <property type="entry name" value="Thr/Ala-tRNA-synth_IIc_edit"/>
</dbReference>
<dbReference type="GO" id="GO:0002161">
    <property type="term" value="F:aminoacyl-tRNA deacylase activity"/>
    <property type="evidence" value="ECO:0007669"/>
    <property type="project" value="UniProtKB-ARBA"/>
</dbReference>
<evidence type="ECO:0000256" key="2">
    <source>
        <dbReference type="ARBA" id="ARBA00022723"/>
    </source>
</evidence>
<accession>A0A9D1QFT2</accession>
<organism evidence="5 6">
    <name type="scientific">Candidatus Rikenella faecigallinarum</name>
    <dbReference type="NCBI Taxonomy" id="2838745"/>
    <lineage>
        <taxon>Bacteria</taxon>
        <taxon>Pseudomonadati</taxon>
        <taxon>Bacteroidota</taxon>
        <taxon>Bacteroidia</taxon>
        <taxon>Bacteroidales</taxon>
        <taxon>Rikenellaceae</taxon>
        <taxon>Rikenella</taxon>
    </lineage>
</organism>
<dbReference type="GO" id="GO:0046872">
    <property type="term" value="F:metal ion binding"/>
    <property type="evidence" value="ECO:0007669"/>
    <property type="project" value="UniProtKB-KW"/>
</dbReference>
<dbReference type="GO" id="GO:0005524">
    <property type="term" value="F:ATP binding"/>
    <property type="evidence" value="ECO:0007669"/>
    <property type="project" value="InterPro"/>
</dbReference>
<dbReference type="Pfam" id="PF07973">
    <property type="entry name" value="tRNA_SAD"/>
    <property type="match status" value="1"/>
</dbReference>
<dbReference type="PANTHER" id="PTHR43462">
    <property type="entry name" value="ALANYL-TRNA EDITING PROTEIN"/>
    <property type="match status" value="1"/>
</dbReference>
<feature type="domain" description="Threonyl/alanyl tRNA synthetase SAD" evidence="4">
    <location>
        <begin position="106"/>
        <end position="150"/>
    </location>
</feature>
<name>A0A9D1QFT2_9BACT</name>
<dbReference type="EMBL" id="DXHL01000033">
    <property type="protein sequence ID" value="HIW11276.1"/>
    <property type="molecule type" value="Genomic_DNA"/>
</dbReference>
<dbReference type="PANTHER" id="PTHR43462:SF1">
    <property type="entry name" value="ALANYL-TRNA EDITING PROTEIN AARSD1"/>
    <property type="match status" value="1"/>
</dbReference>
<dbReference type="SUPFAM" id="SSF55186">
    <property type="entry name" value="ThrRS/AlaRS common domain"/>
    <property type="match status" value="1"/>
</dbReference>
<reference evidence="5" key="2">
    <citation type="submission" date="2021-04" db="EMBL/GenBank/DDBJ databases">
        <authorList>
            <person name="Gilroy R."/>
        </authorList>
    </citation>
    <scope>NUCLEOTIDE SEQUENCE</scope>
    <source>
        <strain evidence="5">ChiBcec15-1070</strain>
    </source>
</reference>
<reference evidence="5" key="1">
    <citation type="journal article" date="2021" name="PeerJ">
        <title>Extensive microbial diversity within the chicken gut microbiome revealed by metagenomics and culture.</title>
        <authorList>
            <person name="Gilroy R."/>
            <person name="Ravi A."/>
            <person name="Getino M."/>
            <person name="Pursley I."/>
            <person name="Horton D.L."/>
            <person name="Alikhan N.F."/>
            <person name="Baker D."/>
            <person name="Gharbi K."/>
            <person name="Hall N."/>
            <person name="Watson M."/>
            <person name="Adriaenssens E.M."/>
            <person name="Foster-Nyarko E."/>
            <person name="Jarju S."/>
            <person name="Secka A."/>
            <person name="Antonio M."/>
            <person name="Oren A."/>
            <person name="Chaudhuri R.R."/>
            <person name="La Ragione R."/>
            <person name="Hildebrand F."/>
            <person name="Pallen M.J."/>
        </authorList>
    </citation>
    <scope>NUCLEOTIDE SEQUENCE</scope>
    <source>
        <strain evidence="5">ChiBcec15-1070</strain>
    </source>
</reference>
<dbReference type="Proteomes" id="UP000823926">
    <property type="component" value="Unassembled WGS sequence"/>
</dbReference>
<dbReference type="AlphaFoldDB" id="A0A9D1QFT2"/>
<dbReference type="Gene3D" id="3.30.980.10">
    <property type="entry name" value="Threonyl-trna Synthetase, Chain A, domain 2"/>
    <property type="match status" value="1"/>
</dbReference>
<sequence>MSEKIYPPAMHTAEHIMGGTMGRMFGCGRAVTTHLERKKSKVDFDFRTVGRNLTAEEVEAVVRTVNEQIDRHQAVTTQQLPYAAAAAEFDLSRLPEGAVEGPETLLRIVCVGDYDRCPCIGEHVANTAEIGHLRMISTDYNPDSGILRMRFKLDE</sequence>
<comment type="caution">
    <text evidence="5">The sequence shown here is derived from an EMBL/GenBank/DDBJ whole genome shotgun (WGS) entry which is preliminary data.</text>
</comment>
<dbReference type="InterPro" id="IPR051335">
    <property type="entry name" value="Alanyl-tRNA_Editing_Enzymes"/>
</dbReference>
<dbReference type="GO" id="GO:0004812">
    <property type="term" value="F:aminoacyl-tRNA ligase activity"/>
    <property type="evidence" value="ECO:0007669"/>
    <property type="project" value="InterPro"/>
</dbReference>
<dbReference type="InterPro" id="IPR012947">
    <property type="entry name" value="tRNA_SAD"/>
</dbReference>
<keyword evidence="2" id="KW-0479">Metal-binding</keyword>
<dbReference type="GO" id="GO:0043039">
    <property type="term" value="P:tRNA aminoacylation"/>
    <property type="evidence" value="ECO:0007669"/>
    <property type="project" value="InterPro"/>
</dbReference>
<comment type="cofactor">
    <cofactor evidence="1">
        <name>Zn(2+)</name>
        <dbReference type="ChEBI" id="CHEBI:29105"/>
    </cofactor>
</comment>
<evidence type="ECO:0000256" key="3">
    <source>
        <dbReference type="ARBA" id="ARBA00022833"/>
    </source>
</evidence>
<evidence type="ECO:0000256" key="1">
    <source>
        <dbReference type="ARBA" id="ARBA00001947"/>
    </source>
</evidence>
<evidence type="ECO:0000313" key="5">
    <source>
        <dbReference type="EMBL" id="HIW11276.1"/>
    </source>
</evidence>
<evidence type="ECO:0000313" key="6">
    <source>
        <dbReference type="Proteomes" id="UP000823926"/>
    </source>
</evidence>
<evidence type="ECO:0000259" key="4">
    <source>
        <dbReference type="SMART" id="SM00863"/>
    </source>
</evidence>
<protein>
    <recommendedName>
        <fullName evidence="4">Threonyl/alanyl tRNA synthetase SAD domain-containing protein</fullName>
    </recommendedName>
</protein>
<dbReference type="SMART" id="SM00863">
    <property type="entry name" value="tRNA_SAD"/>
    <property type="match status" value="1"/>
</dbReference>